<name>A0A1B9F2R2_9BACT</name>
<comment type="caution">
    <text evidence="2">The sequence shown here is derived from an EMBL/GenBank/DDBJ whole genome shotgun (WGS) entry which is preliminary data.</text>
</comment>
<proteinExistence type="predicted"/>
<protein>
    <submittedName>
        <fullName evidence="2">Uncharacterized protein</fullName>
    </submittedName>
</protein>
<organism evidence="2 3">
    <name type="scientific">Dissulfuribacter thermophilus</name>
    <dbReference type="NCBI Taxonomy" id="1156395"/>
    <lineage>
        <taxon>Bacteria</taxon>
        <taxon>Pseudomonadati</taxon>
        <taxon>Thermodesulfobacteriota</taxon>
        <taxon>Dissulfuribacteria</taxon>
        <taxon>Dissulfuribacterales</taxon>
        <taxon>Dissulfuribacteraceae</taxon>
        <taxon>Dissulfuribacter</taxon>
    </lineage>
</organism>
<evidence type="ECO:0000313" key="2">
    <source>
        <dbReference type="EMBL" id="OCC14228.1"/>
    </source>
</evidence>
<evidence type="ECO:0000313" key="3">
    <source>
        <dbReference type="Proteomes" id="UP000093080"/>
    </source>
</evidence>
<feature type="transmembrane region" description="Helical" evidence="1">
    <location>
        <begin position="113"/>
        <end position="136"/>
    </location>
</feature>
<dbReference type="AlphaFoldDB" id="A0A1B9F2R2"/>
<dbReference type="STRING" id="1156395.DBT_2370"/>
<keyword evidence="1" id="KW-1133">Transmembrane helix</keyword>
<keyword evidence="1" id="KW-0812">Transmembrane</keyword>
<reference evidence="2 3" key="1">
    <citation type="submission" date="2016-06" db="EMBL/GenBank/DDBJ databases">
        <title>Respiratory ammonification of nitrate coupled to the oxidation of elemental sulfur in deep-sea autotrophic thermophilic bacteria.</title>
        <authorList>
            <person name="Slobodkina G.B."/>
            <person name="Mardanov A.V."/>
            <person name="Ravin N.V."/>
            <person name="Frolova A.A."/>
            <person name="Viryasiv M.B."/>
            <person name="Chernyh N.A."/>
            <person name="Bonch-Osmolovskaya E.A."/>
            <person name="Slobodkin A.I."/>
        </authorList>
    </citation>
    <scope>NUCLEOTIDE SEQUENCE [LARGE SCALE GENOMIC DNA]</scope>
    <source>
        <strain evidence="2 3">S69</strain>
    </source>
</reference>
<dbReference type="EMBL" id="MAGO01000016">
    <property type="protein sequence ID" value="OCC14228.1"/>
    <property type="molecule type" value="Genomic_DNA"/>
</dbReference>
<keyword evidence="1" id="KW-0472">Membrane</keyword>
<accession>A0A1B9F2R2</accession>
<evidence type="ECO:0000256" key="1">
    <source>
        <dbReference type="SAM" id="Phobius"/>
    </source>
</evidence>
<gene>
    <name evidence="2" type="ORF">DBT_2370</name>
</gene>
<feature type="transmembrane region" description="Helical" evidence="1">
    <location>
        <begin position="62"/>
        <end position="88"/>
    </location>
</feature>
<dbReference type="OrthoDB" id="5430998at2"/>
<keyword evidence="3" id="KW-1185">Reference proteome</keyword>
<dbReference type="RefSeq" id="WP_067620664.1">
    <property type="nucleotide sequence ID" value="NZ_MAGO01000016.1"/>
</dbReference>
<feature type="transmembrane region" description="Helical" evidence="1">
    <location>
        <begin position="29"/>
        <end position="50"/>
    </location>
</feature>
<sequence>MFFVIILLSFLLFGNPAYAVQVHGPPEGLYVHMLAHIFFSLAIIFLLYLFKKHPPGKSAAWRFLKLSLFMFLLWNIDTLAAHILFVGIPESSLYMPSNIFDHALLPPITAKELIYYVLRNDHLLCIPAMLFLVLSLRAFSSRREKDENCHINDHGGGA</sequence>
<dbReference type="Proteomes" id="UP000093080">
    <property type="component" value="Unassembled WGS sequence"/>
</dbReference>